<keyword evidence="5" id="KW-0663">Pyridoxal phosphate</keyword>
<proteinExistence type="inferred from homology"/>
<comment type="catalytic activity">
    <reaction evidence="8">
        <text>(sulfur carrier)-H + L-cysteine = (sulfur carrier)-SH + L-alanine</text>
        <dbReference type="Rhea" id="RHEA:43892"/>
        <dbReference type="Rhea" id="RHEA-COMP:14737"/>
        <dbReference type="Rhea" id="RHEA-COMP:14739"/>
        <dbReference type="ChEBI" id="CHEBI:29917"/>
        <dbReference type="ChEBI" id="CHEBI:35235"/>
        <dbReference type="ChEBI" id="CHEBI:57972"/>
        <dbReference type="ChEBI" id="CHEBI:64428"/>
        <dbReference type="EC" id="2.8.1.7"/>
    </reaction>
</comment>
<accession>A0A0R1Y549</accession>
<dbReference type="InterPro" id="IPR018247">
    <property type="entry name" value="EF_Hand_1_Ca_BS"/>
</dbReference>
<comment type="caution">
    <text evidence="10">The sequence shown here is derived from an EMBL/GenBank/DDBJ whole genome shotgun (WGS) entry which is preliminary data.</text>
</comment>
<keyword evidence="6" id="KW-0408">Iron</keyword>
<dbReference type="InterPro" id="IPR016454">
    <property type="entry name" value="Cysteine_dSase"/>
</dbReference>
<dbReference type="Gene3D" id="3.90.1150.10">
    <property type="entry name" value="Aspartate Aminotransferase, domain 1"/>
    <property type="match status" value="1"/>
</dbReference>
<evidence type="ECO:0000256" key="3">
    <source>
        <dbReference type="ARBA" id="ARBA00022679"/>
    </source>
</evidence>
<dbReference type="PROSITE" id="PS00018">
    <property type="entry name" value="EF_HAND_1"/>
    <property type="match status" value="1"/>
</dbReference>
<dbReference type="PROSITE" id="PS50222">
    <property type="entry name" value="EF_HAND_2"/>
    <property type="match status" value="1"/>
</dbReference>
<dbReference type="InterPro" id="IPR000192">
    <property type="entry name" value="Aminotrans_V_dom"/>
</dbReference>
<dbReference type="GO" id="GO:0051536">
    <property type="term" value="F:iron-sulfur cluster binding"/>
    <property type="evidence" value="ECO:0007669"/>
    <property type="project" value="UniProtKB-KW"/>
</dbReference>
<dbReference type="STRING" id="1423754.FC39_GL000128"/>
<dbReference type="PANTHER" id="PTHR11601:SF34">
    <property type="entry name" value="CYSTEINE DESULFURASE"/>
    <property type="match status" value="1"/>
</dbReference>
<dbReference type="SUPFAM" id="SSF53383">
    <property type="entry name" value="PLP-dependent transferases"/>
    <property type="match status" value="1"/>
</dbReference>
<keyword evidence="7" id="KW-0411">Iron-sulfur</keyword>
<dbReference type="GO" id="GO:0005509">
    <property type="term" value="F:calcium ion binding"/>
    <property type="evidence" value="ECO:0007669"/>
    <property type="project" value="InterPro"/>
</dbReference>
<evidence type="ECO:0000313" key="10">
    <source>
        <dbReference type="EMBL" id="KRM37479.1"/>
    </source>
</evidence>
<dbReference type="PANTHER" id="PTHR11601">
    <property type="entry name" value="CYSTEINE DESULFURYLASE FAMILY MEMBER"/>
    <property type="match status" value="1"/>
</dbReference>
<comment type="cofactor">
    <cofactor evidence="1">
        <name>pyridoxal 5'-phosphate</name>
        <dbReference type="ChEBI" id="CHEBI:597326"/>
    </cofactor>
</comment>
<keyword evidence="11" id="KW-1185">Reference proteome</keyword>
<sequence length="387" mass="42825">MKIMNKRIYLDNAGTSPMAPEVVKTMTDMMTNVFGNASATNYYGREAKNVLEKSRHTIAQSINAQDNEIIFTSGGTESDNTAIMQTAMLRQNEGKHIISTKIEHEAVLKPLQRLEKMGFEVTYLDVDENGQINLDELKKAIRPDTILVTIMMINNEVGSLEPIKEIGEIVAPTNAWFHTDAVQAYGEVPIDVEDMKIDLLSTSAHKLNGPKLLGFLYERNGIDLPSYLQGGDQELKRRAGTENVPAIAGFAKAAEIHSNEAIETNREKYLGFKHALVDGLKENGIDFEVNGHIEENMAPQVINIWFKGIKSDVLLTNLDLSGIVGAAGSACTAGSLNPSHVLIAMYGEDNPRVYESLRFSFGIENTMEDIEQLVATLTKIIKRLKNR</sequence>
<dbReference type="eggNOG" id="COG1104">
    <property type="taxonomic scope" value="Bacteria"/>
</dbReference>
<evidence type="ECO:0000256" key="6">
    <source>
        <dbReference type="ARBA" id="ARBA00023004"/>
    </source>
</evidence>
<evidence type="ECO:0000259" key="9">
    <source>
        <dbReference type="PROSITE" id="PS50222"/>
    </source>
</evidence>
<dbReference type="InterPro" id="IPR015422">
    <property type="entry name" value="PyrdxlP-dep_Trfase_small"/>
</dbReference>
<comment type="similarity">
    <text evidence="2">Belongs to the class-V pyridoxal-phosphate-dependent aminotransferase family. NifS/IscS subfamily.</text>
</comment>
<keyword evidence="4" id="KW-0479">Metal-binding</keyword>
<evidence type="ECO:0000256" key="4">
    <source>
        <dbReference type="ARBA" id="ARBA00022723"/>
    </source>
</evidence>
<dbReference type="Gene3D" id="3.40.640.10">
    <property type="entry name" value="Type I PLP-dependent aspartate aminotransferase-like (Major domain)"/>
    <property type="match status" value="1"/>
</dbReference>
<evidence type="ECO:0000256" key="1">
    <source>
        <dbReference type="ARBA" id="ARBA00001933"/>
    </source>
</evidence>
<dbReference type="InterPro" id="IPR015424">
    <property type="entry name" value="PyrdxlP-dep_Trfase"/>
</dbReference>
<feature type="domain" description="EF-hand" evidence="9">
    <location>
        <begin position="124"/>
        <end position="147"/>
    </location>
</feature>
<dbReference type="FunFam" id="3.40.640.10:FF:000084">
    <property type="entry name" value="IscS-like cysteine desulfurase"/>
    <property type="match status" value="1"/>
</dbReference>
<organism evidence="10 11">
    <name type="scientific">Lactobacillus hamsteri DSM 5661 = JCM 6256</name>
    <dbReference type="NCBI Taxonomy" id="1423754"/>
    <lineage>
        <taxon>Bacteria</taxon>
        <taxon>Bacillati</taxon>
        <taxon>Bacillota</taxon>
        <taxon>Bacilli</taxon>
        <taxon>Lactobacillales</taxon>
        <taxon>Lactobacillaceae</taxon>
        <taxon>Lactobacillus</taxon>
    </lineage>
</organism>
<evidence type="ECO:0000256" key="2">
    <source>
        <dbReference type="ARBA" id="ARBA00006490"/>
    </source>
</evidence>
<dbReference type="PIRSF" id="PIRSF005572">
    <property type="entry name" value="NifS"/>
    <property type="match status" value="1"/>
</dbReference>
<evidence type="ECO:0000256" key="5">
    <source>
        <dbReference type="ARBA" id="ARBA00022898"/>
    </source>
</evidence>
<evidence type="ECO:0000313" key="11">
    <source>
        <dbReference type="Proteomes" id="UP000051223"/>
    </source>
</evidence>
<dbReference type="InterPro" id="IPR015421">
    <property type="entry name" value="PyrdxlP-dep_Trfase_major"/>
</dbReference>
<evidence type="ECO:0000256" key="7">
    <source>
        <dbReference type="ARBA" id="ARBA00023014"/>
    </source>
</evidence>
<dbReference type="Pfam" id="PF00266">
    <property type="entry name" value="Aminotran_5"/>
    <property type="match status" value="1"/>
</dbReference>
<dbReference type="AlphaFoldDB" id="A0A0R1Y549"/>
<gene>
    <name evidence="10" type="ORF">FC39_GL000128</name>
</gene>
<dbReference type="GO" id="GO:0031071">
    <property type="term" value="F:cysteine desulfurase activity"/>
    <property type="evidence" value="ECO:0007669"/>
    <property type="project" value="UniProtKB-EC"/>
</dbReference>
<evidence type="ECO:0000256" key="8">
    <source>
        <dbReference type="ARBA" id="ARBA00050776"/>
    </source>
</evidence>
<name>A0A0R1Y549_9LACO</name>
<protein>
    <submittedName>
        <fullName evidence="10">Iron-sulfur cofactor synthesis protein</fullName>
    </submittedName>
</protein>
<dbReference type="PATRIC" id="fig|1423754.3.peg.137"/>
<dbReference type="Gene3D" id="1.10.260.50">
    <property type="match status" value="1"/>
</dbReference>
<dbReference type="EMBL" id="AZGI01000081">
    <property type="protein sequence ID" value="KRM37479.1"/>
    <property type="molecule type" value="Genomic_DNA"/>
</dbReference>
<dbReference type="InterPro" id="IPR002048">
    <property type="entry name" value="EF_hand_dom"/>
</dbReference>
<keyword evidence="3" id="KW-0808">Transferase</keyword>
<dbReference type="Proteomes" id="UP000051223">
    <property type="component" value="Unassembled WGS sequence"/>
</dbReference>
<reference evidence="10 11" key="1">
    <citation type="journal article" date="2015" name="Genome Announc.">
        <title>Expanding the biotechnology potential of lactobacilli through comparative genomics of 213 strains and associated genera.</title>
        <authorList>
            <person name="Sun Z."/>
            <person name="Harris H.M."/>
            <person name="McCann A."/>
            <person name="Guo C."/>
            <person name="Argimon S."/>
            <person name="Zhang W."/>
            <person name="Yang X."/>
            <person name="Jeffery I.B."/>
            <person name="Cooney J.C."/>
            <person name="Kagawa T.F."/>
            <person name="Liu W."/>
            <person name="Song Y."/>
            <person name="Salvetti E."/>
            <person name="Wrobel A."/>
            <person name="Rasinkangas P."/>
            <person name="Parkhill J."/>
            <person name="Rea M.C."/>
            <person name="O'Sullivan O."/>
            <person name="Ritari J."/>
            <person name="Douillard F.P."/>
            <person name="Paul Ross R."/>
            <person name="Yang R."/>
            <person name="Briner A.E."/>
            <person name="Felis G.E."/>
            <person name="de Vos W.M."/>
            <person name="Barrangou R."/>
            <person name="Klaenhammer T.R."/>
            <person name="Caufield P.W."/>
            <person name="Cui Y."/>
            <person name="Zhang H."/>
            <person name="O'Toole P.W."/>
        </authorList>
    </citation>
    <scope>NUCLEOTIDE SEQUENCE [LARGE SCALE GENOMIC DNA]</scope>
    <source>
        <strain evidence="10 11">DSM 5661</strain>
    </source>
</reference>